<dbReference type="GO" id="GO:0005737">
    <property type="term" value="C:cytoplasm"/>
    <property type="evidence" value="ECO:0007669"/>
    <property type="project" value="TreeGrafter"/>
</dbReference>
<dbReference type="EMBL" id="FNMZ01000006">
    <property type="protein sequence ID" value="SDX51028.1"/>
    <property type="molecule type" value="Genomic_DNA"/>
</dbReference>
<dbReference type="AlphaFoldDB" id="A0A1H3CAV3"/>
<dbReference type="OrthoDB" id="9781415at2"/>
<sequence>MTVTEPAPFEIGLLRHFPTLWNEEGRLQGRTDIPLAPASRAALATLALPPRWRGLPVICSPLGRAVETAEALAAGAPIRLDDRLVEMHMGDWEGRIGADLLADPDCAYRPVEDWGWDFQPPGGETPAQVADRAGAVLAELSGPALIVCHRGVMRALLARATGWNYRGPETFRIKRASVHPVTMRGGRPDGAAKFERLVPR</sequence>
<name>A0A1H3CAV3_9RHOB</name>
<dbReference type="InterPro" id="IPR013078">
    <property type="entry name" value="His_Pase_superF_clade-1"/>
</dbReference>
<evidence type="ECO:0000313" key="2">
    <source>
        <dbReference type="Proteomes" id="UP000199118"/>
    </source>
</evidence>
<dbReference type="RefSeq" id="WP_092683456.1">
    <property type="nucleotide sequence ID" value="NZ_FNMZ01000006.1"/>
</dbReference>
<dbReference type="SMART" id="SM00855">
    <property type="entry name" value="PGAM"/>
    <property type="match status" value="1"/>
</dbReference>
<dbReference type="GO" id="GO:0016791">
    <property type="term" value="F:phosphatase activity"/>
    <property type="evidence" value="ECO:0007669"/>
    <property type="project" value="TreeGrafter"/>
</dbReference>
<organism evidence="1 2">
    <name type="scientific">Albimonas donghaensis</name>
    <dbReference type="NCBI Taxonomy" id="356660"/>
    <lineage>
        <taxon>Bacteria</taxon>
        <taxon>Pseudomonadati</taxon>
        <taxon>Pseudomonadota</taxon>
        <taxon>Alphaproteobacteria</taxon>
        <taxon>Rhodobacterales</taxon>
        <taxon>Paracoccaceae</taxon>
        <taxon>Albimonas</taxon>
    </lineage>
</organism>
<evidence type="ECO:0000313" key="1">
    <source>
        <dbReference type="EMBL" id="SDX51028.1"/>
    </source>
</evidence>
<keyword evidence="2" id="KW-1185">Reference proteome</keyword>
<protein>
    <submittedName>
        <fullName evidence="1">Probable phosphoglycerate mutase</fullName>
    </submittedName>
</protein>
<accession>A0A1H3CAV3</accession>
<dbReference type="PANTHER" id="PTHR48100">
    <property type="entry name" value="BROAD-SPECIFICITY PHOSPHATASE YOR283W-RELATED"/>
    <property type="match status" value="1"/>
</dbReference>
<dbReference type="InterPro" id="IPR029033">
    <property type="entry name" value="His_PPase_superfam"/>
</dbReference>
<proteinExistence type="predicted"/>
<dbReference type="PANTHER" id="PTHR48100:SF1">
    <property type="entry name" value="HISTIDINE PHOSPHATASE FAMILY PROTEIN-RELATED"/>
    <property type="match status" value="1"/>
</dbReference>
<dbReference type="CDD" id="cd07067">
    <property type="entry name" value="HP_PGM_like"/>
    <property type="match status" value="1"/>
</dbReference>
<dbReference type="STRING" id="356660.SAMN05444336_10627"/>
<dbReference type="Pfam" id="PF00300">
    <property type="entry name" value="His_Phos_1"/>
    <property type="match status" value="1"/>
</dbReference>
<gene>
    <name evidence="1" type="ORF">SAMN05444336_10627</name>
</gene>
<reference evidence="1 2" key="1">
    <citation type="submission" date="2016-10" db="EMBL/GenBank/DDBJ databases">
        <authorList>
            <person name="de Groot N.N."/>
        </authorList>
    </citation>
    <scope>NUCLEOTIDE SEQUENCE [LARGE SCALE GENOMIC DNA]</scope>
    <source>
        <strain evidence="1 2">DSM 17890</strain>
    </source>
</reference>
<dbReference type="InterPro" id="IPR050275">
    <property type="entry name" value="PGM_Phosphatase"/>
</dbReference>
<dbReference type="Gene3D" id="3.40.50.1240">
    <property type="entry name" value="Phosphoglycerate mutase-like"/>
    <property type="match status" value="1"/>
</dbReference>
<dbReference type="SUPFAM" id="SSF53254">
    <property type="entry name" value="Phosphoglycerate mutase-like"/>
    <property type="match status" value="1"/>
</dbReference>
<dbReference type="Proteomes" id="UP000199118">
    <property type="component" value="Unassembled WGS sequence"/>
</dbReference>